<feature type="coiled-coil region" evidence="2">
    <location>
        <begin position="160"/>
        <end position="187"/>
    </location>
</feature>
<evidence type="ECO:0000259" key="6">
    <source>
        <dbReference type="Pfam" id="PF25954"/>
    </source>
</evidence>
<dbReference type="Gene3D" id="6.10.140.1990">
    <property type="match status" value="1"/>
</dbReference>
<feature type="domain" description="Multidrug resistance protein MdtA-like alpha-helical hairpin" evidence="4">
    <location>
        <begin position="111"/>
        <end position="174"/>
    </location>
</feature>
<dbReference type="Proteomes" id="UP000070560">
    <property type="component" value="Chromosome"/>
</dbReference>
<keyword evidence="3" id="KW-1133">Transmembrane helix</keyword>
<dbReference type="InterPro" id="IPR058625">
    <property type="entry name" value="MdtA-like_BSH"/>
</dbReference>
<gene>
    <name evidence="7" type="ORF">HS1_001724</name>
</gene>
<evidence type="ECO:0000259" key="4">
    <source>
        <dbReference type="Pfam" id="PF25876"/>
    </source>
</evidence>
<keyword evidence="3" id="KW-0812">Transmembrane</keyword>
<dbReference type="Pfam" id="PF25876">
    <property type="entry name" value="HH_MFP_RND"/>
    <property type="match status" value="1"/>
</dbReference>
<feature type="transmembrane region" description="Helical" evidence="3">
    <location>
        <begin position="12"/>
        <end position="31"/>
    </location>
</feature>
<dbReference type="GO" id="GO:0019898">
    <property type="term" value="C:extrinsic component of membrane"/>
    <property type="evidence" value="ECO:0007669"/>
    <property type="project" value="InterPro"/>
</dbReference>
<dbReference type="PANTHER" id="PTHR30386">
    <property type="entry name" value="MEMBRANE FUSION SUBUNIT OF EMRAB-TOLC MULTIDRUG EFFLUX PUMP"/>
    <property type="match status" value="1"/>
</dbReference>
<sequence length="330" mass="37744">MAINRWRLLRLLVFGILFLGLVLSIIFFIYYKKTHITTDNAYVRGHIHWVYPRINGSVIQVLVEDNQSVKKGQILVLLDPEEYKVKLLESKAELGLALSRLKEAEVHVKAVKAEVNLNKAEFAKAKADFRRAKVLYQKRVISKEKYERYLTNYEVSQAKLMAIKESLKQAKMQIKTAKENVNLCKRKVEVDQLNLKYTTIIAPVSGYVTKKSVEVGQRVNPNRPLLAIVPLDEIWIEANYKEGQLEKIRPGQRVKIKIDAYPDKRFYGQVESIQAGTGAVFSLFPPENATGNWVKVTQRIPVKIVFTHPNNKDNKVLRIGMSAVTTVLVK</sequence>
<evidence type="ECO:0000256" key="2">
    <source>
        <dbReference type="SAM" id="Coils"/>
    </source>
</evidence>
<dbReference type="GO" id="GO:1990961">
    <property type="term" value="P:xenobiotic detoxification by transmembrane export across the plasma membrane"/>
    <property type="evidence" value="ECO:0007669"/>
    <property type="project" value="InterPro"/>
</dbReference>
<accession>A0A7U4QLG2</accession>
<keyword evidence="3" id="KW-0472">Membrane</keyword>
<dbReference type="Gene3D" id="2.40.50.100">
    <property type="match status" value="1"/>
</dbReference>
<dbReference type="GO" id="GO:1990195">
    <property type="term" value="C:macrolide transmembrane transporter complex"/>
    <property type="evidence" value="ECO:0007669"/>
    <property type="project" value="InterPro"/>
</dbReference>
<dbReference type="Pfam" id="PF25954">
    <property type="entry name" value="Beta-barrel_RND_2"/>
    <property type="match status" value="1"/>
</dbReference>
<dbReference type="PANTHER" id="PTHR30386:SF19">
    <property type="entry name" value="MULTIDRUG EXPORT PROTEIN EMRA-RELATED"/>
    <property type="match status" value="1"/>
</dbReference>
<dbReference type="SUPFAM" id="SSF111369">
    <property type="entry name" value="HlyD-like secretion proteins"/>
    <property type="match status" value="2"/>
</dbReference>
<proteinExistence type="predicted"/>
<evidence type="ECO:0000256" key="1">
    <source>
        <dbReference type="ARBA" id="ARBA00004196"/>
    </source>
</evidence>
<evidence type="ECO:0000313" key="8">
    <source>
        <dbReference type="Proteomes" id="UP000070560"/>
    </source>
</evidence>
<organism evidence="7 8">
    <name type="scientific">Desulfofervidus auxilii</name>
    <dbReference type="NCBI Taxonomy" id="1621989"/>
    <lineage>
        <taxon>Bacteria</taxon>
        <taxon>Pseudomonadati</taxon>
        <taxon>Thermodesulfobacteriota</taxon>
        <taxon>Candidatus Desulfofervidia</taxon>
        <taxon>Candidatus Desulfofervidales</taxon>
        <taxon>Candidatus Desulfofervidaceae</taxon>
        <taxon>Candidatus Desulfofervidus</taxon>
    </lineage>
</organism>
<protein>
    <submittedName>
        <fullName evidence="7">Secretion protein HlyD family protein</fullName>
    </submittedName>
</protein>
<name>A0A7U4QLG2_DESA2</name>
<dbReference type="Pfam" id="PF25917">
    <property type="entry name" value="BSH_RND"/>
    <property type="match status" value="1"/>
</dbReference>
<dbReference type="OrthoDB" id="9811754at2"/>
<evidence type="ECO:0000313" key="7">
    <source>
        <dbReference type="EMBL" id="AMM41518.1"/>
    </source>
</evidence>
<dbReference type="InterPro" id="IPR030190">
    <property type="entry name" value="MacA_alpha-hairpin_sf"/>
</dbReference>
<dbReference type="AlphaFoldDB" id="A0A7U4QLG2"/>
<evidence type="ECO:0000259" key="5">
    <source>
        <dbReference type="Pfam" id="PF25917"/>
    </source>
</evidence>
<dbReference type="RefSeq" id="WP_066064009.1">
    <property type="nucleotide sequence ID" value="NZ_CP013015.1"/>
</dbReference>
<keyword evidence="2" id="KW-0175">Coiled coil</keyword>
<dbReference type="Gene3D" id="2.40.30.170">
    <property type="match status" value="1"/>
</dbReference>
<reference evidence="7 8" key="1">
    <citation type="submission" date="2015-10" db="EMBL/GenBank/DDBJ databases">
        <title>Candidatus Desulfofervidus auxilii, a hydrogenotrophic sulfate-reducing bacterium involved in the thermophilic anaerobic oxidation of methane.</title>
        <authorList>
            <person name="Krukenberg V."/>
            <person name="Richter M."/>
            <person name="Wegener G."/>
        </authorList>
    </citation>
    <scope>NUCLEOTIDE SEQUENCE [LARGE SCALE GENOMIC DNA]</scope>
    <source>
        <strain evidence="7 8">HS1</strain>
    </source>
</reference>
<dbReference type="KEGG" id="daw:HS1_001724"/>
<dbReference type="InterPro" id="IPR050739">
    <property type="entry name" value="MFP"/>
</dbReference>
<evidence type="ECO:0000256" key="3">
    <source>
        <dbReference type="SAM" id="Phobius"/>
    </source>
</evidence>
<keyword evidence="8" id="KW-1185">Reference proteome</keyword>
<dbReference type="GO" id="GO:0030313">
    <property type="term" value="C:cell envelope"/>
    <property type="evidence" value="ECO:0007669"/>
    <property type="project" value="UniProtKB-SubCell"/>
</dbReference>
<feature type="domain" description="CusB-like beta-barrel" evidence="6">
    <location>
        <begin position="234"/>
        <end position="274"/>
    </location>
</feature>
<feature type="domain" description="Multidrug resistance protein MdtA-like barrel-sandwich hybrid" evidence="5">
    <location>
        <begin position="50"/>
        <end position="229"/>
    </location>
</feature>
<dbReference type="InterPro" id="IPR058792">
    <property type="entry name" value="Beta-barrel_RND_2"/>
</dbReference>
<dbReference type="EMBL" id="CP013015">
    <property type="protein sequence ID" value="AMM41518.1"/>
    <property type="molecule type" value="Genomic_DNA"/>
</dbReference>
<comment type="subcellular location">
    <subcellularLocation>
        <location evidence="1">Cell envelope</location>
    </subcellularLocation>
</comment>
<dbReference type="InterPro" id="IPR058624">
    <property type="entry name" value="MdtA-like_HH"/>
</dbReference>